<reference evidence="1 3" key="1">
    <citation type="journal article" date="2020" name="Stud. Mycol.">
        <title>101 Dothideomycetes genomes: a test case for predicting lifestyles and emergence of pathogens.</title>
        <authorList>
            <person name="Haridas S."/>
            <person name="Albert R."/>
            <person name="Binder M."/>
            <person name="Bloem J."/>
            <person name="Labutti K."/>
            <person name="Salamov A."/>
            <person name="Andreopoulos B."/>
            <person name="Baker S."/>
            <person name="Barry K."/>
            <person name="Bills G."/>
            <person name="Bluhm B."/>
            <person name="Cannon C."/>
            <person name="Castanera R."/>
            <person name="Culley D."/>
            <person name="Daum C."/>
            <person name="Ezra D."/>
            <person name="Gonzalez J."/>
            <person name="Henrissat B."/>
            <person name="Kuo A."/>
            <person name="Liang C."/>
            <person name="Lipzen A."/>
            <person name="Lutzoni F."/>
            <person name="Magnuson J."/>
            <person name="Mondo S."/>
            <person name="Nolan M."/>
            <person name="Ohm R."/>
            <person name="Pangilinan J."/>
            <person name="Park H.-J."/>
            <person name="Ramirez L."/>
            <person name="Alfaro M."/>
            <person name="Sun H."/>
            <person name="Tritt A."/>
            <person name="Yoshinaga Y."/>
            <person name="Zwiers L.-H."/>
            <person name="Turgeon B."/>
            <person name="Goodwin S."/>
            <person name="Spatafora J."/>
            <person name="Crous P."/>
            <person name="Grigoriev I."/>
        </authorList>
    </citation>
    <scope>NUCLEOTIDE SEQUENCE</scope>
    <source>
        <strain evidence="1 3">CBS 304.34</strain>
    </source>
</reference>
<dbReference type="GeneID" id="54461218"/>
<keyword evidence="2" id="KW-1185">Reference proteome</keyword>
<evidence type="ECO:0000313" key="3">
    <source>
        <dbReference type="RefSeq" id="XP_033575584.1"/>
    </source>
</evidence>
<evidence type="ECO:0000313" key="2">
    <source>
        <dbReference type="Proteomes" id="UP000504636"/>
    </source>
</evidence>
<reference evidence="3" key="3">
    <citation type="submission" date="2025-04" db="UniProtKB">
        <authorList>
            <consortium name="RefSeq"/>
        </authorList>
    </citation>
    <scope>IDENTIFICATION</scope>
    <source>
        <strain evidence="3">CBS 304.34</strain>
    </source>
</reference>
<sequence>MKFTHARGLFCVVLSSAKTQDDSVLPGFLERENACRVAHKEYTNRDDLADDRSTTRSPSKTGTKIAWNEARGWNIDNVAQTKSIKATAQHERRKRTGAIANRMQVAQVGATFLVG</sequence>
<dbReference type="Proteomes" id="UP000504636">
    <property type="component" value="Unplaced"/>
</dbReference>
<gene>
    <name evidence="1 3" type="ORF">BDZ99DRAFT_464466</name>
</gene>
<dbReference type="RefSeq" id="XP_033575584.1">
    <property type="nucleotide sequence ID" value="XM_033720325.1"/>
</dbReference>
<dbReference type="EMBL" id="MU003703">
    <property type="protein sequence ID" value="KAF2808620.1"/>
    <property type="molecule type" value="Genomic_DNA"/>
</dbReference>
<name>A0A6A6YIJ8_9PEZI</name>
<accession>A0A6A6YIJ8</accession>
<evidence type="ECO:0000313" key="1">
    <source>
        <dbReference type="EMBL" id="KAF2808620.1"/>
    </source>
</evidence>
<protein>
    <submittedName>
        <fullName evidence="1 3">Uncharacterized protein</fullName>
    </submittedName>
</protein>
<dbReference type="AlphaFoldDB" id="A0A6A6YIJ8"/>
<organism evidence="1">
    <name type="scientific">Mytilinidion resinicola</name>
    <dbReference type="NCBI Taxonomy" id="574789"/>
    <lineage>
        <taxon>Eukaryota</taxon>
        <taxon>Fungi</taxon>
        <taxon>Dikarya</taxon>
        <taxon>Ascomycota</taxon>
        <taxon>Pezizomycotina</taxon>
        <taxon>Dothideomycetes</taxon>
        <taxon>Pleosporomycetidae</taxon>
        <taxon>Mytilinidiales</taxon>
        <taxon>Mytilinidiaceae</taxon>
        <taxon>Mytilinidion</taxon>
    </lineage>
</organism>
<proteinExistence type="predicted"/>
<reference evidence="3" key="2">
    <citation type="submission" date="2020-04" db="EMBL/GenBank/DDBJ databases">
        <authorList>
            <consortium name="NCBI Genome Project"/>
        </authorList>
    </citation>
    <scope>NUCLEOTIDE SEQUENCE</scope>
    <source>
        <strain evidence="3">CBS 304.34</strain>
    </source>
</reference>